<evidence type="ECO:0000256" key="4">
    <source>
        <dbReference type="ARBA" id="ARBA00022840"/>
    </source>
</evidence>
<feature type="transmembrane region" description="Helical" evidence="7">
    <location>
        <begin position="49"/>
        <end position="67"/>
    </location>
</feature>
<dbReference type="AlphaFoldDB" id="A0A0S4LGL4"/>
<dbReference type="PANTHER" id="PTHR24221:SF233">
    <property type="entry name" value="ATP-BINDING_PERMEASE FUSION ABC TRANSPORTER-RELATED"/>
    <property type="match status" value="1"/>
</dbReference>
<dbReference type="SUPFAM" id="SSF90123">
    <property type="entry name" value="ABC transporter transmembrane region"/>
    <property type="match status" value="1"/>
</dbReference>
<dbReference type="InterPro" id="IPR017871">
    <property type="entry name" value="ABC_transporter-like_CS"/>
</dbReference>
<dbReference type="InterPro" id="IPR003593">
    <property type="entry name" value="AAA+_ATPase"/>
</dbReference>
<keyword evidence="11" id="KW-1185">Reference proteome</keyword>
<dbReference type="STRING" id="1742973.COMA2_20078"/>
<dbReference type="GO" id="GO:1904680">
    <property type="term" value="F:peptide transmembrane transporter activity"/>
    <property type="evidence" value="ECO:0007669"/>
    <property type="project" value="InterPro"/>
</dbReference>
<feature type="transmembrane region" description="Helical" evidence="7">
    <location>
        <begin position="244"/>
        <end position="263"/>
    </location>
</feature>
<evidence type="ECO:0000313" key="10">
    <source>
        <dbReference type="EMBL" id="CUS35083.1"/>
    </source>
</evidence>
<dbReference type="SMART" id="SM00382">
    <property type="entry name" value="AAA"/>
    <property type="match status" value="1"/>
</dbReference>
<dbReference type="GO" id="GO:0005886">
    <property type="term" value="C:plasma membrane"/>
    <property type="evidence" value="ECO:0007669"/>
    <property type="project" value="UniProtKB-SubCell"/>
</dbReference>
<dbReference type="InterPro" id="IPR003439">
    <property type="entry name" value="ABC_transporter-like_ATP-bd"/>
</dbReference>
<dbReference type="InterPro" id="IPR027417">
    <property type="entry name" value="P-loop_NTPase"/>
</dbReference>
<sequence>MPFGRFLRFIVQRSSSMAWLMLGVGVLSGLLSAGVLAFINYVLHHPSDHSPLVVLGFVALVAGKILAHLGSQVLLVRFSQDTILDLSLSLCAKIVRAPLLRSEQRGASHILVTLTDDVSWVTWAIQCFPNFLMNGALVLGCGIFLAWLSWSVFLGVLGVAVVSVLVHQWLHTSVRNIIAASRDARAELFQRFRSLTDGLKELLMHRARRREFIEEDVRGAAELYRKTNLEATRIQALLGAWNQVSLYFLIGFIIFLFPSFGLISPEALTGYIVAMIYMMGPISTIISVAPTLERGQVALENIERLGISLDVSPEDLRTSDVVDPEPGIPPIVQWTDVVFSYGADNGADTPFTLGPISLELCPGELVFIIGGNGSGKSTLVKVLSGLYQPVRGDIRLAGTTITDENREWYREHFSVIFSDFYLFKKLLGQSDSHVQRLAPQYLRLLHLDQKVTVRDRAFSTLDLSQGQRKRLALVTAYLEDRQIYVFDEWAADQDPQYKEVFYKTLLPDLRARGKTVIVITHDDRYFHLGNQIIKLDDGKVVEHVRTGKERLRSQG</sequence>
<dbReference type="InterPro" id="IPR011527">
    <property type="entry name" value="ABC1_TM_dom"/>
</dbReference>
<keyword evidence="2 7" id="KW-0812">Transmembrane</keyword>
<evidence type="ECO:0000256" key="7">
    <source>
        <dbReference type="SAM" id="Phobius"/>
    </source>
</evidence>
<organism evidence="10 11">
    <name type="scientific">Candidatus Nitrospira nitrificans</name>
    <dbReference type="NCBI Taxonomy" id="1742973"/>
    <lineage>
        <taxon>Bacteria</taxon>
        <taxon>Pseudomonadati</taxon>
        <taxon>Nitrospirota</taxon>
        <taxon>Nitrospiria</taxon>
        <taxon>Nitrospirales</taxon>
        <taxon>Nitrospiraceae</taxon>
        <taxon>Nitrospira</taxon>
    </lineage>
</organism>
<dbReference type="SUPFAM" id="SSF52540">
    <property type="entry name" value="P-loop containing nucleoside triphosphate hydrolases"/>
    <property type="match status" value="1"/>
</dbReference>
<keyword evidence="10" id="KW-0378">Hydrolase</keyword>
<feature type="domain" description="ABC transmembrane type-1" evidence="9">
    <location>
        <begin position="20"/>
        <end position="294"/>
    </location>
</feature>
<dbReference type="Gene3D" id="1.20.1560.10">
    <property type="entry name" value="ABC transporter type 1, transmembrane domain"/>
    <property type="match status" value="1"/>
</dbReference>
<dbReference type="GO" id="GO:0005524">
    <property type="term" value="F:ATP binding"/>
    <property type="evidence" value="ECO:0007669"/>
    <property type="project" value="UniProtKB-KW"/>
</dbReference>
<feature type="transmembrane region" description="Helical" evidence="7">
    <location>
        <begin position="269"/>
        <end position="289"/>
    </location>
</feature>
<dbReference type="InterPro" id="IPR036640">
    <property type="entry name" value="ABC1_TM_sf"/>
</dbReference>
<keyword evidence="3" id="KW-0547">Nucleotide-binding</keyword>
<name>A0A0S4LGL4_9BACT</name>
<dbReference type="EC" id="3.6.3.-" evidence="10"/>
<dbReference type="InterPro" id="IPR005898">
    <property type="entry name" value="Cyc_pep_transpt_SyrD/YojI"/>
</dbReference>
<dbReference type="Pfam" id="PF00664">
    <property type="entry name" value="ABC_membrane"/>
    <property type="match status" value="1"/>
</dbReference>
<dbReference type="Pfam" id="PF00005">
    <property type="entry name" value="ABC_tran"/>
    <property type="match status" value="1"/>
</dbReference>
<dbReference type="GO" id="GO:0140359">
    <property type="term" value="F:ABC-type transporter activity"/>
    <property type="evidence" value="ECO:0007669"/>
    <property type="project" value="InterPro"/>
</dbReference>
<dbReference type="Gene3D" id="3.40.50.300">
    <property type="entry name" value="P-loop containing nucleotide triphosphate hydrolases"/>
    <property type="match status" value="1"/>
</dbReference>
<evidence type="ECO:0000256" key="5">
    <source>
        <dbReference type="ARBA" id="ARBA00022989"/>
    </source>
</evidence>
<reference evidence="11" key="1">
    <citation type="submission" date="2015-10" db="EMBL/GenBank/DDBJ databases">
        <authorList>
            <person name="Luecker S."/>
            <person name="Luecker S."/>
        </authorList>
    </citation>
    <scope>NUCLEOTIDE SEQUENCE [LARGE SCALE GENOMIC DNA]</scope>
</reference>
<dbReference type="CDD" id="cd07346">
    <property type="entry name" value="ABC_6TM_exporters"/>
    <property type="match status" value="1"/>
</dbReference>
<dbReference type="GO" id="GO:0016887">
    <property type="term" value="F:ATP hydrolysis activity"/>
    <property type="evidence" value="ECO:0007669"/>
    <property type="project" value="InterPro"/>
</dbReference>
<keyword evidence="6 7" id="KW-0472">Membrane</keyword>
<dbReference type="PROSITE" id="PS50929">
    <property type="entry name" value="ABC_TM1F"/>
    <property type="match status" value="1"/>
</dbReference>
<evidence type="ECO:0000256" key="2">
    <source>
        <dbReference type="ARBA" id="ARBA00022692"/>
    </source>
</evidence>
<keyword evidence="5 7" id="KW-1133">Transmembrane helix</keyword>
<dbReference type="PROSITE" id="PS50893">
    <property type="entry name" value="ABC_TRANSPORTER_2"/>
    <property type="match status" value="1"/>
</dbReference>
<feature type="transmembrane region" description="Helical" evidence="7">
    <location>
        <begin position="20"/>
        <end position="43"/>
    </location>
</feature>
<gene>
    <name evidence="10" type="ORF">COMA2_20078</name>
</gene>
<evidence type="ECO:0000256" key="3">
    <source>
        <dbReference type="ARBA" id="ARBA00022741"/>
    </source>
</evidence>
<dbReference type="PANTHER" id="PTHR24221">
    <property type="entry name" value="ATP-BINDING CASSETTE SUB-FAMILY B"/>
    <property type="match status" value="1"/>
</dbReference>
<feature type="transmembrane region" description="Helical" evidence="7">
    <location>
        <begin position="137"/>
        <end position="166"/>
    </location>
</feature>
<dbReference type="InterPro" id="IPR039421">
    <property type="entry name" value="Type_1_exporter"/>
</dbReference>
<keyword evidence="4" id="KW-0067">ATP-binding</keyword>
<dbReference type="EMBL" id="CZPZ01000012">
    <property type="protein sequence ID" value="CUS35083.1"/>
    <property type="molecule type" value="Genomic_DNA"/>
</dbReference>
<evidence type="ECO:0000256" key="1">
    <source>
        <dbReference type="ARBA" id="ARBA00004651"/>
    </source>
</evidence>
<evidence type="ECO:0000256" key="6">
    <source>
        <dbReference type="ARBA" id="ARBA00023136"/>
    </source>
</evidence>
<dbReference type="Proteomes" id="UP000198736">
    <property type="component" value="Unassembled WGS sequence"/>
</dbReference>
<evidence type="ECO:0000313" key="11">
    <source>
        <dbReference type="Proteomes" id="UP000198736"/>
    </source>
</evidence>
<proteinExistence type="predicted"/>
<feature type="domain" description="ABC transporter" evidence="8">
    <location>
        <begin position="332"/>
        <end position="555"/>
    </location>
</feature>
<dbReference type="GO" id="GO:0015833">
    <property type="term" value="P:peptide transport"/>
    <property type="evidence" value="ECO:0007669"/>
    <property type="project" value="InterPro"/>
</dbReference>
<dbReference type="PROSITE" id="PS00211">
    <property type="entry name" value="ABC_TRANSPORTER_1"/>
    <property type="match status" value="1"/>
</dbReference>
<dbReference type="NCBIfam" id="TIGR01194">
    <property type="entry name" value="cyc_pep_trnsptr"/>
    <property type="match status" value="1"/>
</dbReference>
<dbReference type="RefSeq" id="WP_090896501.1">
    <property type="nucleotide sequence ID" value="NZ_CZPZ01000012.1"/>
</dbReference>
<evidence type="ECO:0000259" key="9">
    <source>
        <dbReference type="PROSITE" id="PS50929"/>
    </source>
</evidence>
<dbReference type="OrthoDB" id="9760776at2"/>
<evidence type="ECO:0000259" key="8">
    <source>
        <dbReference type="PROSITE" id="PS50893"/>
    </source>
</evidence>
<comment type="subcellular location">
    <subcellularLocation>
        <location evidence="1">Cell membrane</location>
        <topology evidence="1">Multi-pass membrane protein</topology>
    </subcellularLocation>
</comment>
<dbReference type="CDD" id="cd03228">
    <property type="entry name" value="ABCC_MRP_Like"/>
    <property type="match status" value="1"/>
</dbReference>
<accession>A0A0S4LGL4</accession>
<protein>
    <submittedName>
        <fullName evidence="10">Cyclic peptide transporter</fullName>
        <ecNumber evidence="10">3.6.3.-</ecNumber>
    </submittedName>
</protein>